<dbReference type="Proteomes" id="UP000010932">
    <property type="component" value="Unassembled WGS sequence"/>
</dbReference>
<comment type="caution">
    <text evidence="1">The sequence shown here is derived from an EMBL/GenBank/DDBJ whole genome shotgun (WGS) entry which is preliminary data.</text>
</comment>
<dbReference type="EMBL" id="ANKQ01000002">
    <property type="protein sequence ID" value="ELP53310.1"/>
    <property type="molecule type" value="Genomic_DNA"/>
</dbReference>
<dbReference type="AlphaFoldDB" id="L7E1I7"/>
<evidence type="ECO:0000313" key="2">
    <source>
        <dbReference type="Proteomes" id="UP000010932"/>
    </source>
</evidence>
<protein>
    <submittedName>
        <fullName evidence="1">Uncharacterized protein</fullName>
    </submittedName>
</protein>
<accession>L7E1I7</accession>
<proteinExistence type="predicted"/>
<reference evidence="1 2" key="1">
    <citation type="journal article" date="2013" name="Genome Announc.">
        <title>Whole-Genome Sequence of Microcystis aeruginosa TAIHU98, a Nontoxic Bloom-Forming Strain Isolated from Taihu Lake, China.</title>
        <authorList>
            <person name="Yang C."/>
            <person name="Zhang W."/>
            <person name="Ren M."/>
            <person name="Song L."/>
            <person name="Li T."/>
            <person name="Zhao J."/>
        </authorList>
    </citation>
    <scope>NUCLEOTIDE SEQUENCE [LARGE SCALE GENOMIC DNA]</scope>
    <source>
        <strain evidence="1 2">TAIHU98</strain>
    </source>
</reference>
<dbReference type="PATRIC" id="fig|1134457.3.peg.2127"/>
<organism evidence="1 2">
    <name type="scientific">Microcystis aeruginosa TAIHU98</name>
    <dbReference type="NCBI Taxonomy" id="1134457"/>
    <lineage>
        <taxon>Bacteria</taxon>
        <taxon>Bacillati</taxon>
        <taxon>Cyanobacteriota</taxon>
        <taxon>Cyanophyceae</taxon>
        <taxon>Oscillatoriophycideae</taxon>
        <taxon>Chroococcales</taxon>
        <taxon>Microcystaceae</taxon>
        <taxon>Microcystis</taxon>
    </lineage>
</organism>
<gene>
    <name evidence="1" type="ORF">O53_2114</name>
</gene>
<evidence type="ECO:0000313" key="1">
    <source>
        <dbReference type="EMBL" id="ELP53310.1"/>
    </source>
</evidence>
<sequence length="38" mass="4440">MVFLETIYPTFVVSFSVDLEGFSLRFRVEVVAKRSRTI</sequence>
<name>L7E1I7_MICAE</name>